<proteinExistence type="predicted"/>
<reference evidence="2 3" key="1">
    <citation type="journal article" date="2021" name="Elife">
        <title>Chloroplast acquisition without the gene transfer in kleptoplastic sea slugs, Plakobranchus ocellatus.</title>
        <authorList>
            <person name="Maeda T."/>
            <person name="Takahashi S."/>
            <person name="Yoshida T."/>
            <person name="Shimamura S."/>
            <person name="Takaki Y."/>
            <person name="Nagai Y."/>
            <person name="Toyoda A."/>
            <person name="Suzuki Y."/>
            <person name="Arimoto A."/>
            <person name="Ishii H."/>
            <person name="Satoh N."/>
            <person name="Nishiyama T."/>
            <person name="Hasebe M."/>
            <person name="Maruyama T."/>
            <person name="Minagawa J."/>
            <person name="Obokata J."/>
            <person name="Shigenobu S."/>
        </authorList>
    </citation>
    <scope>NUCLEOTIDE SEQUENCE [LARGE SCALE GENOMIC DNA]</scope>
</reference>
<organism evidence="2 3">
    <name type="scientific">Plakobranchus ocellatus</name>
    <dbReference type="NCBI Taxonomy" id="259542"/>
    <lineage>
        <taxon>Eukaryota</taxon>
        <taxon>Metazoa</taxon>
        <taxon>Spiralia</taxon>
        <taxon>Lophotrochozoa</taxon>
        <taxon>Mollusca</taxon>
        <taxon>Gastropoda</taxon>
        <taxon>Heterobranchia</taxon>
        <taxon>Euthyneura</taxon>
        <taxon>Panpulmonata</taxon>
        <taxon>Sacoglossa</taxon>
        <taxon>Placobranchoidea</taxon>
        <taxon>Plakobranchidae</taxon>
        <taxon>Plakobranchus</taxon>
    </lineage>
</organism>
<gene>
    <name evidence="2" type="ORF">PoB_006017700</name>
</gene>
<keyword evidence="3" id="KW-1185">Reference proteome</keyword>
<sequence length="98" mass="10349">MKLHSFSPGIPLRLKDKLKCRPTSTASPRCDDLRPSGRPLGQMSGGIDGTVASESALRSAGNLLSRVLAPPPAPWPDLGPESLRSPCGLAILYTINQS</sequence>
<feature type="region of interest" description="Disordered" evidence="1">
    <location>
        <begin position="21"/>
        <end position="48"/>
    </location>
</feature>
<dbReference type="Proteomes" id="UP000735302">
    <property type="component" value="Unassembled WGS sequence"/>
</dbReference>
<evidence type="ECO:0000313" key="2">
    <source>
        <dbReference type="EMBL" id="GFO33672.1"/>
    </source>
</evidence>
<comment type="caution">
    <text evidence="2">The sequence shown here is derived from an EMBL/GenBank/DDBJ whole genome shotgun (WGS) entry which is preliminary data.</text>
</comment>
<evidence type="ECO:0000256" key="1">
    <source>
        <dbReference type="SAM" id="MobiDB-lite"/>
    </source>
</evidence>
<dbReference type="EMBL" id="BLXT01006818">
    <property type="protein sequence ID" value="GFO33672.1"/>
    <property type="molecule type" value="Genomic_DNA"/>
</dbReference>
<name>A0AAV4CP85_9GAST</name>
<evidence type="ECO:0000313" key="3">
    <source>
        <dbReference type="Proteomes" id="UP000735302"/>
    </source>
</evidence>
<dbReference type="AlphaFoldDB" id="A0AAV4CP85"/>
<accession>A0AAV4CP85</accession>
<protein>
    <submittedName>
        <fullName evidence="2">Uncharacterized protein</fullName>
    </submittedName>
</protein>